<protein>
    <submittedName>
        <fullName evidence="2">Ribbon-helix-helix protein, CopG family</fullName>
    </submittedName>
</protein>
<name>A0A926S9F5_9HYPH</name>
<evidence type="ECO:0000259" key="1">
    <source>
        <dbReference type="Pfam" id="PF01402"/>
    </source>
</evidence>
<dbReference type="InterPro" id="IPR010985">
    <property type="entry name" value="Ribbon_hlx_hlx"/>
</dbReference>
<dbReference type="AlphaFoldDB" id="A0A926S9F5"/>
<reference evidence="2" key="1">
    <citation type="submission" date="2020-05" db="EMBL/GenBank/DDBJ databases">
        <title>Identification of trans-AT polyketide cluster in two marine bacteria, producers of a novel glutaramide-containing polyketide sesbanimide D and analogs.</title>
        <authorList>
            <person name="Kacar D."/>
            <person name="Rodriguez P."/>
            <person name="Canedo L."/>
            <person name="Gonzalez E."/>
            <person name="Galan B."/>
            <person name="De La Calle F."/>
            <person name="Garcia J.L."/>
        </authorList>
    </citation>
    <scope>NUCLEOTIDE SEQUENCE</scope>
    <source>
        <strain evidence="2">PHM038</strain>
    </source>
</reference>
<sequence>MAKSPLSDPIATRIPVDVLSSIDEIAEMTERTRSWVIVRALKTYLLNEGADILAFKNGRKQIDAGRHEDMDDVIRDIEQIVAGKVA</sequence>
<proteinExistence type="predicted"/>
<dbReference type="Proteomes" id="UP000598467">
    <property type="component" value="Unassembled WGS sequence"/>
</dbReference>
<evidence type="ECO:0000313" key="2">
    <source>
        <dbReference type="EMBL" id="MBD1546879.1"/>
    </source>
</evidence>
<gene>
    <name evidence="2" type="ORF">HK439_11440</name>
</gene>
<dbReference type="EMBL" id="JABFCZ010000011">
    <property type="protein sequence ID" value="MBD1546879.1"/>
    <property type="molecule type" value="Genomic_DNA"/>
</dbReference>
<accession>A0A926S9F5</accession>
<dbReference type="InterPro" id="IPR002145">
    <property type="entry name" value="CopG"/>
</dbReference>
<feature type="domain" description="Ribbon-helix-helix protein CopG" evidence="1">
    <location>
        <begin position="13"/>
        <end position="47"/>
    </location>
</feature>
<organism evidence="2 3">
    <name type="scientific">Roseibium aggregatum</name>
    <dbReference type="NCBI Taxonomy" id="187304"/>
    <lineage>
        <taxon>Bacteria</taxon>
        <taxon>Pseudomonadati</taxon>
        <taxon>Pseudomonadota</taxon>
        <taxon>Alphaproteobacteria</taxon>
        <taxon>Hyphomicrobiales</taxon>
        <taxon>Stappiaceae</taxon>
        <taxon>Roseibium</taxon>
    </lineage>
</organism>
<dbReference type="Pfam" id="PF01402">
    <property type="entry name" value="RHH_1"/>
    <property type="match status" value="1"/>
</dbReference>
<comment type="caution">
    <text evidence="2">The sequence shown here is derived from an EMBL/GenBank/DDBJ whole genome shotgun (WGS) entry which is preliminary data.</text>
</comment>
<dbReference type="RefSeq" id="WP_190291631.1">
    <property type="nucleotide sequence ID" value="NZ_JABFCZ010000011.1"/>
</dbReference>
<dbReference type="SUPFAM" id="SSF47598">
    <property type="entry name" value="Ribbon-helix-helix"/>
    <property type="match status" value="1"/>
</dbReference>
<evidence type="ECO:0000313" key="3">
    <source>
        <dbReference type="Proteomes" id="UP000598467"/>
    </source>
</evidence>
<dbReference type="GO" id="GO:0006355">
    <property type="term" value="P:regulation of DNA-templated transcription"/>
    <property type="evidence" value="ECO:0007669"/>
    <property type="project" value="InterPro"/>
</dbReference>